<protein>
    <submittedName>
        <fullName evidence="2">Uncharacterized protein</fullName>
    </submittedName>
</protein>
<sequence>MEMTSHRCHHVKQCCTYTSKELTIRLCCGEPHHFNFLIYPTLRNMDGRSTPSGRLEIQWFENEFLPTELQEVLSNVNIEHEHETENEPLSEDELYFSEDDSSDTDEDY</sequence>
<organism evidence="2 3">
    <name type="scientific">Elysia marginata</name>
    <dbReference type="NCBI Taxonomy" id="1093978"/>
    <lineage>
        <taxon>Eukaryota</taxon>
        <taxon>Metazoa</taxon>
        <taxon>Spiralia</taxon>
        <taxon>Lophotrochozoa</taxon>
        <taxon>Mollusca</taxon>
        <taxon>Gastropoda</taxon>
        <taxon>Heterobranchia</taxon>
        <taxon>Euthyneura</taxon>
        <taxon>Panpulmonata</taxon>
        <taxon>Sacoglossa</taxon>
        <taxon>Placobranchoidea</taxon>
        <taxon>Plakobranchidae</taxon>
        <taxon>Elysia</taxon>
    </lineage>
</organism>
<dbReference type="AlphaFoldDB" id="A0AAV4JH43"/>
<evidence type="ECO:0000313" key="2">
    <source>
        <dbReference type="EMBL" id="GFS20741.1"/>
    </source>
</evidence>
<keyword evidence="3" id="KW-1185">Reference proteome</keyword>
<feature type="region of interest" description="Disordered" evidence="1">
    <location>
        <begin position="76"/>
        <end position="108"/>
    </location>
</feature>
<gene>
    <name evidence="2" type="ORF">ElyMa_006906400</name>
</gene>
<name>A0AAV4JH43_9GAST</name>
<comment type="caution">
    <text evidence="2">The sequence shown here is derived from an EMBL/GenBank/DDBJ whole genome shotgun (WGS) entry which is preliminary data.</text>
</comment>
<accession>A0AAV4JH43</accession>
<evidence type="ECO:0000313" key="3">
    <source>
        <dbReference type="Proteomes" id="UP000762676"/>
    </source>
</evidence>
<proteinExistence type="predicted"/>
<feature type="compositionally biased region" description="Acidic residues" evidence="1">
    <location>
        <begin position="86"/>
        <end position="108"/>
    </location>
</feature>
<dbReference type="EMBL" id="BMAT01013817">
    <property type="protein sequence ID" value="GFS20741.1"/>
    <property type="molecule type" value="Genomic_DNA"/>
</dbReference>
<reference evidence="2 3" key="1">
    <citation type="journal article" date="2021" name="Elife">
        <title>Chloroplast acquisition without the gene transfer in kleptoplastic sea slugs, Plakobranchus ocellatus.</title>
        <authorList>
            <person name="Maeda T."/>
            <person name="Takahashi S."/>
            <person name="Yoshida T."/>
            <person name="Shimamura S."/>
            <person name="Takaki Y."/>
            <person name="Nagai Y."/>
            <person name="Toyoda A."/>
            <person name="Suzuki Y."/>
            <person name="Arimoto A."/>
            <person name="Ishii H."/>
            <person name="Satoh N."/>
            <person name="Nishiyama T."/>
            <person name="Hasebe M."/>
            <person name="Maruyama T."/>
            <person name="Minagawa J."/>
            <person name="Obokata J."/>
            <person name="Shigenobu S."/>
        </authorList>
    </citation>
    <scope>NUCLEOTIDE SEQUENCE [LARGE SCALE GENOMIC DNA]</scope>
</reference>
<evidence type="ECO:0000256" key="1">
    <source>
        <dbReference type="SAM" id="MobiDB-lite"/>
    </source>
</evidence>
<dbReference type="Proteomes" id="UP000762676">
    <property type="component" value="Unassembled WGS sequence"/>
</dbReference>